<keyword evidence="8" id="KW-0804">Transcription</keyword>
<dbReference type="PROSITE" id="PS00041">
    <property type="entry name" value="HTH_ARAC_FAMILY_1"/>
    <property type="match status" value="1"/>
</dbReference>
<evidence type="ECO:0000256" key="8">
    <source>
        <dbReference type="ARBA" id="ARBA00023163"/>
    </source>
</evidence>
<gene>
    <name evidence="13" type="ORF">NE695_11750</name>
</gene>
<dbReference type="Gene3D" id="1.10.10.60">
    <property type="entry name" value="Homeodomain-like"/>
    <property type="match status" value="2"/>
</dbReference>
<keyword evidence="7" id="KW-0238">DNA-binding</keyword>
<evidence type="ECO:0000256" key="4">
    <source>
        <dbReference type="ARBA" id="ARBA00022553"/>
    </source>
</evidence>
<sequence length="528" mass="61194">MNILLVDDKYDVLQGIANGVNWNEIGDIKLFFASSGIEALEIIEHQAIQLLITDIEMPGISGLDLAEKLHREKKDIATVFLTSHDSFRYAQTAIRIGCCDYILQPVDYEKLQEAIIRVINNRLTQQIEKAWNNSVNEKQELERNRQNAWRKILVKVPQYDLNTMQEILEKTQLFFNSRQSFRIILIALLWRKESLDSWTSHAEDDCFLKIKKAIAKDFPVAAGFEVDMTTWCIILEDPEKRNIPLRLQPFVRVETKEGVSSLAFYVSERTKLENLPETYQKLQKLSNNNVGKYAGVYEYRECEDSHNEELVTCDELSMQKWKIWLLDGKGELIKEEVKNFLFSRDKHSKIDRTTLLLIVQLVINVFYSFDLQSAEHLMAKQSVANLFTKATDSPSELLLFLDAVIAQYQERRNAASADAGAALLKKVRSYIDSHIESRLDRNEISEKFFISKDYLSHLFSKYEHKGFSQYVCEERLNKAKRLMLETNLPLKVISENVGISDYAYFSKLFKSHEGVSANEFRAIHRKTS</sequence>
<dbReference type="PANTHER" id="PTHR42713:SF3">
    <property type="entry name" value="TRANSCRIPTIONAL REGULATORY PROTEIN HPTR"/>
    <property type="match status" value="1"/>
</dbReference>
<dbReference type="RefSeq" id="WP_066863296.1">
    <property type="nucleotide sequence ID" value="NZ_CABKVV010000013.1"/>
</dbReference>
<dbReference type="PROSITE" id="PS01124">
    <property type="entry name" value="HTH_ARAC_FAMILY_2"/>
    <property type="match status" value="1"/>
</dbReference>
<protein>
    <recommendedName>
        <fullName evidence="2">Stage 0 sporulation protein A homolog</fullName>
    </recommendedName>
</protein>
<evidence type="ECO:0000256" key="6">
    <source>
        <dbReference type="ARBA" id="ARBA00023015"/>
    </source>
</evidence>
<reference evidence="13 14" key="1">
    <citation type="submission" date="2022-06" db="EMBL/GenBank/DDBJ databases">
        <title>Isolation of gut microbiota from human fecal samples.</title>
        <authorList>
            <person name="Pamer E.G."/>
            <person name="Barat B."/>
            <person name="Waligurski E."/>
            <person name="Medina S."/>
            <person name="Paddock L."/>
            <person name="Mostad J."/>
        </authorList>
    </citation>
    <scope>NUCLEOTIDE SEQUENCE [LARGE SCALE GENOMIC DNA]</scope>
    <source>
        <strain evidence="13 14">DFI.9.73</strain>
    </source>
</reference>
<keyword evidence="4 10" id="KW-0597">Phosphoprotein</keyword>
<dbReference type="SMART" id="SM00448">
    <property type="entry name" value="REC"/>
    <property type="match status" value="1"/>
</dbReference>
<dbReference type="Pfam" id="PF12833">
    <property type="entry name" value="HTH_18"/>
    <property type="match status" value="1"/>
</dbReference>
<organism evidence="13 14">
    <name type="scientific">Neglectibacter timonensis</name>
    <dbReference type="NCBI Taxonomy" id="1776382"/>
    <lineage>
        <taxon>Bacteria</taxon>
        <taxon>Bacillati</taxon>
        <taxon>Bacillota</taxon>
        <taxon>Clostridia</taxon>
        <taxon>Eubacteriales</taxon>
        <taxon>Oscillospiraceae</taxon>
        <taxon>Neglectibacter</taxon>
    </lineage>
</organism>
<dbReference type="SUPFAM" id="SSF52172">
    <property type="entry name" value="CheY-like"/>
    <property type="match status" value="1"/>
</dbReference>
<accession>A0ABT1S0Y3</accession>
<evidence type="ECO:0000313" key="14">
    <source>
        <dbReference type="Proteomes" id="UP001524473"/>
    </source>
</evidence>
<dbReference type="InterPro" id="IPR051552">
    <property type="entry name" value="HptR"/>
</dbReference>
<evidence type="ECO:0000256" key="1">
    <source>
        <dbReference type="ARBA" id="ARBA00004496"/>
    </source>
</evidence>
<dbReference type="InterPro" id="IPR001789">
    <property type="entry name" value="Sig_transdc_resp-reg_receiver"/>
</dbReference>
<dbReference type="GeneID" id="90532206"/>
<dbReference type="CDD" id="cd17536">
    <property type="entry name" value="REC_YesN-like"/>
    <property type="match status" value="1"/>
</dbReference>
<evidence type="ECO:0000256" key="9">
    <source>
        <dbReference type="ARBA" id="ARBA00024867"/>
    </source>
</evidence>
<keyword evidence="3" id="KW-0963">Cytoplasm</keyword>
<dbReference type="InterPro" id="IPR011006">
    <property type="entry name" value="CheY-like_superfamily"/>
</dbReference>
<dbReference type="PANTHER" id="PTHR42713">
    <property type="entry name" value="HISTIDINE KINASE-RELATED"/>
    <property type="match status" value="1"/>
</dbReference>
<dbReference type="Gene3D" id="3.40.50.2300">
    <property type="match status" value="1"/>
</dbReference>
<feature type="domain" description="HTH araC/xylS-type" evidence="11">
    <location>
        <begin position="425"/>
        <end position="523"/>
    </location>
</feature>
<keyword evidence="5" id="KW-0902">Two-component regulatory system</keyword>
<evidence type="ECO:0000259" key="12">
    <source>
        <dbReference type="PROSITE" id="PS50110"/>
    </source>
</evidence>
<evidence type="ECO:0000256" key="7">
    <source>
        <dbReference type="ARBA" id="ARBA00023125"/>
    </source>
</evidence>
<evidence type="ECO:0000256" key="2">
    <source>
        <dbReference type="ARBA" id="ARBA00018672"/>
    </source>
</evidence>
<evidence type="ECO:0000256" key="3">
    <source>
        <dbReference type="ARBA" id="ARBA00022490"/>
    </source>
</evidence>
<keyword evidence="6" id="KW-0805">Transcription regulation</keyword>
<dbReference type="InterPro" id="IPR018062">
    <property type="entry name" value="HTH_AraC-typ_CS"/>
</dbReference>
<dbReference type="SMART" id="SM00342">
    <property type="entry name" value="HTH_ARAC"/>
    <property type="match status" value="1"/>
</dbReference>
<dbReference type="Pfam" id="PF00072">
    <property type="entry name" value="Response_reg"/>
    <property type="match status" value="1"/>
</dbReference>
<feature type="domain" description="Response regulatory" evidence="12">
    <location>
        <begin position="2"/>
        <end position="119"/>
    </location>
</feature>
<proteinExistence type="predicted"/>
<dbReference type="EMBL" id="JANFZH010000026">
    <property type="protein sequence ID" value="MCQ4840584.1"/>
    <property type="molecule type" value="Genomic_DNA"/>
</dbReference>
<dbReference type="SUPFAM" id="SSF46689">
    <property type="entry name" value="Homeodomain-like"/>
    <property type="match status" value="1"/>
</dbReference>
<evidence type="ECO:0000313" key="13">
    <source>
        <dbReference type="EMBL" id="MCQ4840584.1"/>
    </source>
</evidence>
<keyword evidence="14" id="KW-1185">Reference proteome</keyword>
<evidence type="ECO:0000256" key="10">
    <source>
        <dbReference type="PROSITE-ProRule" id="PRU00169"/>
    </source>
</evidence>
<dbReference type="InterPro" id="IPR018060">
    <property type="entry name" value="HTH_AraC"/>
</dbReference>
<dbReference type="InterPro" id="IPR009057">
    <property type="entry name" value="Homeodomain-like_sf"/>
</dbReference>
<feature type="modified residue" description="4-aspartylphosphate" evidence="10">
    <location>
        <position position="54"/>
    </location>
</feature>
<evidence type="ECO:0000256" key="5">
    <source>
        <dbReference type="ARBA" id="ARBA00023012"/>
    </source>
</evidence>
<comment type="subcellular location">
    <subcellularLocation>
        <location evidence="1">Cytoplasm</location>
    </subcellularLocation>
</comment>
<evidence type="ECO:0000259" key="11">
    <source>
        <dbReference type="PROSITE" id="PS01124"/>
    </source>
</evidence>
<comment type="caution">
    <text evidence="13">The sequence shown here is derived from an EMBL/GenBank/DDBJ whole genome shotgun (WGS) entry which is preliminary data.</text>
</comment>
<dbReference type="Proteomes" id="UP001524473">
    <property type="component" value="Unassembled WGS sequence"/>
</dbReference>
<comment type="function">
    <text evidence="9">May play the central regulatory role in sporulation. It may be an element of the effector pathway responsible for the activation of sporulation genes in response to nutritional stress. Spo0A may act in concert with spo0H (a sigma factor) to control the expression of some genes that are critical to the sporulation process.</text>
</comment>
<name>A0ABT1S0Y3_9FIRM</name>
<dbReference type="PROSITE" id="PS50110">
    <property type="entry name" value="RESPONSE_REGULATORY"/>
    <property type="match status" value="1"/>
</dbReference>